<accession>A0A382D2T3</accession>
<protein>
    <submittedName>
        <fullName evidence="1">Uncharacterized protein</fullName>
    </submittedName>
</protein>
<gene>
    <name evidence="1" type="ORF">METZ01_LOCUS185479</name>
</gene>
<sequence length="46" mass="5210">VMLYNRALTPEEVETISEGGDFLSVVTTTTDKLSVIWSQLKVLRLR</sequence>
<feature type="non-terminal residue" evidence="1">
    <location>
        <position position="1"/>
    </location>
</feature>
<dbReference type="AlphaFoldDB" id="A0A382D2T3"/>
<evidence type="ECO:0000313" key="1">
    <source>
        <dbReference type="EMBL" id="SVB32625.1"/>
    </source>
</evidence>
<dbReference type="EMBL" id="UINC01037317">
    <property type="protein sequence ID" value="SVB32625.1"/>
    <property type="molecule type" value="Genomic_DNA"/>
</dbReference>
<name>A0A382D2T3_9ZZZZ</name>
<reference evidence="1" key="1">
    <citation type="submission" date="2018-05" db="EMBL/GenBank/DDBJ databases">
        <authorList>
            <person name="Lanie J.A."/>
            <person name="Ng W.-L."/>
            <person name="Kazmierczak K.M."/>
            <person name="Andrzejewski T.M."/>
            <person name="Davidsen T.M."/>
            <person name="Wayne K.J."/>
            <person name="Tettelin H."/>
            <person name="Glass J.I."/>
            <person name="Rusch D."/>
            <person name="Podicherti R."/>
            <person name="Tsui H.-C.T."/>
            <person name="Winkler M.E."/>
        </authorList>
    </citation>
    <scope>NUCLEOTIDE SEQUENCE</scope>
</reference>
<organism evidence="1">
    <name type="scientific">marine metagenome</name>
    <dbReference type="NCBI Taxonomy" id="408172"/>
    <lineage>
        <taxon>unclassified sequences</taxon>
        <taxon>metagenomes</taxon>
        <taxon>ecological metagenomes</taxon>
    </lineage>
</organism>
<proteinExistence type="predicted"/>